<dbReference type="SMART" id="SM01133">
    <property type="entry name" value="DeoC"/>
    <property type="match status" value="1"/>
</dbReference>
<evidence type="ECO:0000256" key="6">
    <source>
        <dbReference type="ARBA" id="ARBA00056337"/>
    </source>
</evidence>
<dbReference type="PANTHER" id="PTHR10889">
    <property type="entry name" value="DEOXYRIBOSE-PHOSPHATE ALDOLASE"/>
    <property type="match status" value="1"/>
</dbReference>
<dbReference type="GO" id="GO:0006018">
    <property type="term" value="P:2-deoxyribose 1-phosphate catabolic process"/>
    <property type="evidence" value="ECO:0007669"/>
    <property type="project" value="UniProtKB-UniRule"/>
</dbReference>
<accession>A0A2X2RQE7</accession>
<organism evidence="8 9">
    <name type="scientific">Capnocytophaga ochracea</name>
    <dbReference type="NCBI Taxonomy" id="1018"/>
    <lineage>
        <taxon>Bacteria</taxon>
        <taxon>Pseudomonadati</taxon>
        <taxon>Bacteroidota</taxon>
        <taxon>Flavobacteriia</taxon>
        <taxon>Flavobacteriales</taxon>
        <taxon>Flavobacteriaceae</taxon>
        <taxon>Capnocytophaga</taxon>
    </lineage>
</organism>
<feature type="active site" description="Schiff-base intermediate with acetaldehyde" evidence="7">
    <location>
        <position position="152"/>
    </location>
</feature>
<keyword evidence="3 7" id="KW-0456">Lyase</keyword>
<dbReference type="AlphaFoldDB" id="A0A2X2RQE7"/>
<dbReference type="EMBL" id="UARG01000017">
    <property type="protein sequence ID" value="SQA78731.1"/>
    <property type="molecule type" value="Genomic_DNA"/>
</dbReference>
<evidence type="ECO:0000313" key="8">
    <source>
        <dbReference type="EMBL" id="SQA78731.1"/>
    </source>
</evidence>
<reference evidence="8 9" key="1">
    <citation type="submission" date="2018-06" db="EMBL/GenBank/DDBJ databases">
        <authorList>
            <consortium name="Pathogen Informatics"/>
            <person name="Doyle S."/>
        </authorList>
    </citation>
    <scope>NUCLEOTIDE SEQUENCE [LARGE SCALE GENOMIC DNA]</scope>
    <source>
        <strain evidence="8 9">NCTC11546</strain>
    </source>
</reference>
<dbReference type="InterPro" id="IPR011343">
    <property type="entry name" value="DeoC"/>
</dbReference>
<evidence type="ECO:0000256" key="1">
    <source>
        <dbReference type="ARBA" id="ARBA00010936"/>
    </source>
</evidence>
<dbReference type="NCBIfam" id="TIGR00126">
    <property type="entry name" value="deoC"/>
    <property type="match status" value="1"/>
</dbReference>
<dbReference type="GO" id="GO:0005737">
    <property type="term" value="C:cytoplasm"/>
    <property type="evidence" value="ECO:0007669"/>
    <property type="project" value="UniProtKB-SubCell"/>
</dbReference>
<keyword evidence="4 7" id="KW-0704">Schiff base</keyword>
<dbReference type="Proteomes" id="UP000249891">
    <property type="component" value="Unassembled WGS sequence"/>
</dbReference>
<dbReference type="InterPro" id="IPR013785">
    <property type="entry name" value="Aldolase_TIM"/>
</dbReference>
<evidence type="ECO:0000256" key="4">
    <source>
        <dbReference type="ARBA" id="ARBA00023270"/>
    </source>
</evidence>
<comment type="function">
    <text evidence="6 7">Catalyzes a reversible aldol reaction between acetaldehyde and D-glyceraldehyde 3-phosphate to generate 2-deoxy-D-ribose 5-phosphate.</text>
</comment>
<evidence type="ECO:0000256" key="3">
    <source>
        <dbReference type="ARBA" id="ARBA00023239"/>
    </source>
</evidence>
<dbReference type="PANTHER" id="PTHR10889:SF1">
    <property type="entry name" value="DEOXYRIBOSE-PHOSPHATE ALDOLASE"/>
    <property type="match status" value="1"/>
</dbReference>
<sequence length="220" mass="23637">MELNKLIDHTLLKATATIADIETLCKEAVEYDFYSVCVNSCYVTTAKKFLAGTDIKVCSVVGFPLGAMSAKAKYFETGEALSDGADEIDMVLNVGLLKSGEVNKALDEIISLKRCVGENRVLKVILETCYLTDEEKRLACRMALDAKADFVKTSTGFGSGGATLADVKLMKECVQGKAKIKASGGIRDYETAMQYVNLGVQRIGTSNGIAILKGEKGTGY</sequence>
<dbReference type="Gene3D" id="3.20.20.70">
    <property type="entry name" value="Aldolase class I"/>
    <property type="match status" value="1"/>
</dbReference>
<evidence type="ECO:0000256" key="2">
    <source>
        <dbReference type="ARBA" id="ARBA00022490"/>
    </source>
</evidence>
<comment type="similarity">
    <text evidence="1 7">Belongs to the DeoC/FbaB aldolase family. DeoC type 1 subfamily.</text>
</comment>
<dbReference type="InterPro" id="IPR002915">
    <property type="entry name" value="DeoC/FbaB/LacD_aldolase"/>
</dbReference>
<evidence type="ECO:0000256" key="7">
    <source>
        <dbReference type="HAMAP-Rule" id="MF_00114"/>
    </source>
</evidence>
<evidence type="ECO:0000256" key="5">
    <source>
        <dbReference type="ARBA" id="ARBA00048791"/>
    </source>
</evidence>
<comment type="subcellular location">
    <subcellularLocation>
        <location evidence="7">Cytoplasm</location>
    </subcellularLocation>
</comment>
<comment type="pathway">
    <text evidence="7">Carbohydrate degradation; 2-deoxy-D-ribose 1-phosphate degradation; D-glyceraldehyde 3-phosphate and acetaldehyde from 2-deoxy-alpha-D-ribose 1-phosphate: step 2/2.</text>
</comment>
<dbReference type="SUPFAM" id="SSF51569">
    <property type="entry name" value="Aldolase"/>
    <property type="match status" value="1"/>
</dbReference>
<protein>
    <recommendedName>
        <fullName evidence="7">Deoxyribose-phosphate aldolase</fullName>
        <shortName evidence="7">DERA</shortName>
        <ecNumber evidence="7">4.1.2.4</ecNumber>
    </recommendedName>
    <alternativeName>
        <fullName evidence="7">2-deoxy-D-ribose 5-phosphate aldolase</fullName>
    </alternativeName>
    <alternativeName>
        <fullName evidence="7">Phosphodeoxyriboaldolase</fullName>
        <shortName evidence="7">Deoxyriboaldolase</shortName>
    </alternativeName>
</protein>
<dbReference type="HAMAP" id="MF_00114">
    <property type="entry name" value="DeoC_type1"/>
    <property type="match status" value="1"/>
</dbReference>
<dbReference type="UniPathway" id="UPA00002">
    <property type="reaction ID" value="UER00468"/>
</dbReference>
<name>A0A2X2RQE7_CAPOC</name>
<feature type="active site" description="Proton donor/acceptor" evidence="7">
    <location>
        <position position="181"/>
    </location>
</feature>
<dbReference type="GO" id="GO:0009264">
    <property type="term" value="P:deoxyribonucleotide catabolic process"/>
    <property type="evidence" value="ECO:0007669"/>
    <property type="project" value="UniProtKB-UniRule"/>
</dbReference>
<dbReference type="GO" id="GO:0016052">
    <property type="term" value="P:carbohydrate catabolic process"/>
    <property type="evidence" value="ECO:0007669"/>
    <property type="project" value="TreeGrafter"/>
</dbReference>
<gene>
    <name evidence="7 8" type="primary">deoC</name>
    <name evidence="8" type="ORF">NCTC11546_01977</name>
</gene>
<dbReference type="RefSeq" id="WP_128091767.1">
    <property type="nucleotide sequence ID" value="NZ_UARG01000017.1"/>
</dbReference>
<dbReference type="GO" id="GO:0004139">
    <property type="term" value="F:deoxyribose-phosphate aldolase activity"/>
    <property type="evidence" value="ECO:0007669"/>
    <property type="project" value="UniProtKB-UniRule"/>
</dbReference>
<feature type="active site" description="Proton donor/acceptor" evidence="7">
    <location>
        <position position="89"/>
    </location>
</feature>
<dbReference type="CDD" id="cd00959">
    <property type="entry name" value="DeoC"/>
    <property type="match status" value="1"/>
</dbReference>
<dbReference type="EC" id="4.1.2.4" evidence="7"/>
<proteinExistence type="inferred from homology"/>
<evidence type="ECO:0000313" key="9">
    <source>
        <dbReference type="Proteomes" id="UP000249891"/>
    </source>
</evidence>
<dbReference type="PIRSF" id="PIRSF001357">
    <property type="entry name" value="DeoC"/>
    <property type="match status" value="1"/>
</dbReference>
<dbReference type="Pfam" id="PF01791">
    <property type="entry name" value="DeoC"/>
    <property type="match status" value="1"/>
</dbReference>
<keyword evidence="2 7" id="KW-0963">Cytoplasm</keyword>
<dbReference type="InterPro" id="IPR028581">
    <property type="entry name" value="DeoC_typeI"/>
</dbReference>
<dbReference type="FunFam" id="3.20.20.70:FF:000044">
    <property type="entry name" value="Deoxyribose-phosphate aldolase"/>
    <property type="match status" value="1"/>
</dbReference>
<comment type="catalytic activity">
    <reaction evidence="5 7">
        <text>2-deoxy-D-ribose 5-phosphate = D-glyceraldehyde 3-phosphate + acetaldehyde</text>
        <dbReference type="Rhea" id="RHEA:12821"/>
        <dbReference type="ChEBI" id="CHEBI:15343"/>
        <dbReference type="ChEBI" id="CHEBI:59776"/>
        <dbReference type="ChEBI" id="CHEBI:62877"/>
        <dbReference type="EC" id="4.1.2.4"/>
    </reaction>
</comment>